<keyword evidence="5" id="KW-1185">Reference proteome</keyword>
<protein>
    <submittedName>
        <fullName evidence="4">Uncharacterized WD repeat-containing protein alr3466</fullName>
    </submittedName>
</protein>
<dbReference type="InterPro" id="IPR015943">
    <property type="entry name" value="WD40/YVTN_repeat-like_dom_sf"/>
</dbReference>
<feature type="repeat" description="WD" evidence="3">
    <location>
        <begin position="122"/>
        <end position="163"/>
    </location>
</feature>
<dbReference type="PANTHER" id="PTHR19848">
    <property type="entry name" value="WD40 REPEAT PROTEIN"/>
    <property type="match status" value="1"/>
</dbReference>
<evidence type="ECO:0000256" key="1">
    <source>
        <dbReference type="ARBA" id="ARBA00022574"/>
    </source>
</evidence>
<keyword evidence="1 3" id="KW-0853">WD repeat</keyword>
<keyword evidence="2" id="KW-0677">Repeat</keyword>
<evidence type="ECO:0000313" key="4">
    <source>
        <dbReference type="EMBL" id="CAI8027084.1"/>
    </source>
</evidence>
<gene>
    <name evidence="4" type="ORF">GBAR_LOCUS15502</name>
</gene>
<proteinExistence type="predicted"/>
<dbReference type="EMBL" id="CASHTH010002257">
    <property type="protein sequence ID" value="CAI8027084.1"/>
    <property type="molecule type" value="Genomic_DNA"/>
</dbReference>
<evidence type="ECO:0000313" key="5">
    <source>
        <dbReference type="Proteomes" id="UP001174909"/>
    </source>
</evidence>
<comment type="caution">
    <text evidence="4">The sequence shown here is derived from an EMBL/GenBank/DDBJ whole genome shotgun (WGS) entry which is preliminary data.</text>
</comment>
<accession>A0AA35WNM8</accession>
<dbReference type="Gene3D" id="2.130.10.10">
    <property type="entry name" value="YVTN repeat-like/Quinoprotein amine dehydrogenase"/>
    <property type="match status" value="2"/>
</dbReference>
<evidence type="ECO:0000256" key="3">
    <source>
        <dbReference type="PROSITE-ProRule" id="PRU00221"/>
    </source>
</evidence>
<dbReference type="AlphaFoldDB" id="A0AA35WNM8"/>
<name>A0AA35WNM8_GEOBA</name>
<dbReference type="SMART" id="SM00320">
    <property type="entry name" value="WD40"/>
    <property type="match status" value="4"/>
</dbReference>
<organism evidence="4 5">
    <name type="scientific">Geodia barretti</name>
    <name type="common">Barrett's horny sponge</name>
    <dbReference type="NCBI Taxonomy" id="519541"/>
    <lineage>
        <taxon>Eukaryota</taxon>
        <taxon>Metazoa</taxon>
        <taxon>Porifera</taxon>
        <taxon>Demospongiae</taxon>
        <taxon>Heteroscleromorpha</taxon>
        <taxon>Tetractinellida</taxon>
        <taxon>Astrophorina</taxon>
        <taxon>Geodiidae</taxon>
        <taxon>Geodia</taxon>
    </lineage>
</organism>
<dbReference type="PROSITE" id="PS50294">
    <property type="entry name" value="WD_REPEATS_REGION"/>
    <property type="match status" value="1"/>
</dbReference>
<dbReference type="SUPFAM" id="SSF50978">
    <property type="entry name" value="WD40 repeat-like"/>
    <property type="match status" value="1"/>
</dbReference>
<dbReference type="InterPro" id="IPR001680">
    <property type="entry name" value="WD40_rpt"/>
</dbReference>
<dbReference type="PANTHER" id="PTHR19848:SF8">
    <property type="entry name" value="F-BOX AND WD REPEAT DOMAIN CONTAINING 7"/>
    <property type="match status" value="1"/>
</dbReference>
<dbReference type="InterPro" id="IPR036322">
    <property type="entry name" value="WD40_repeat_dom_sf"/>
</dbReference>
<dbReference type="Pfam" id="PF00400">
    <property type="entry name" value="WD40"/>
    <property type="match status" value="3"/>
</dbReference>
<feature type="repeat" description="WD" evidence="3">
    <location>
        <begin position="164"/>
        <end position="194"/>
    </location>
</feature>
<dbReference type="PROSITE" id="PS50082">
    <property type="entry name" value="WD_REPEATS_2"/>
    <property type="match status" value="2"/>
</dbReference>
<dbReference type="Proteomes" id="UP001174909">
    <property type="component" value="Unassembled WGS sequence"/>
</dbReference>
<reference evidence="4" key="1">
    <citation type="submission" date="2023-03" db="EMBL/GenBank/DDBJ databases">
        <authorList>
            <person name="Steffen K."/>
            <person name="Cardenas P."/>
        </authorList>
    </citation>
    <scope>NUCLEOTIDE SEQUENCE</scope>
</reference>
<sequence>MYSTTVLNVDSSQLCAQLVGRLLPYIKCTSCDQYPVLKKLVVAAVEDRSPPLTPLHPLSHIPGGPHLLSMDGHRDRVSCVSTVLVKGGGVSQEGMSLVIMTGSWDKTLKSWDLGTSGVLKTFDGHSDRVLSLALSANGTYAVSGSDDKSVRYWSVASAECVHVMRGHTAAVTAVAVTRDGSNTISASSDATVKFPWYTDLHPSRPQRPVLAAVLRGSSLAVGTSNGKISLLHIVSGQVMRAVQGHDRAVTALATEEVEGHCHLVSGSAGGEVKVLDFSNLTSSIL</sequence>
<evidence type="ECO:0000256" key="2">
    <source>
        <dbReference type="ARBA" id="ARBA00022737"/>
    </source>
</evidence>